<comment type="caution">
    <text evidence="2">The sequence shown here is derived from an EMBL/GenBank/DDBJ whole genome shotgun (WGS) entry which is preliminary data.</text>
</comment>
<keyword evidence="3" id="KW-1185">Reference proteome</keyword>
<gene>
    <name evidence="2" type="ORF">IW261DRAFT_1612332</name>
</gene>
<dbReference type="Proteomes" id="UP001175227">
    <property type="component" value="Unassembled WGS sequence"/>
</dbReference>
<protein>
    <submittedName>
        <fullName evidence="2">Uncharacterized protein</fullName>
    </submittedName>
</protein>
<proteinExistence type="predicted"/>
<evidence type="ECO:0000313" key="2">
    <source>
        <dbReference type="EMBL" id="KAK0471001.1"/>
    </source>
</evidence>
<reference evidence="2" key="1">
    <citation type="submission" date="2023-06" db="EMBL/GenBank/DDBJ databases">
        <authorList>
            <consortium name="Lawrence Berkeley National Laboratory"/>
            <person name="Ahrendt S."/>
            <person name="Sahu N."/>
            <person name="Indic B."/>
            <person name="Wong-Bajracharya J."/>
            <person name="Merenyi Z."/>
            <person name="Ke H.-M."/>
            <person name="Monk M."/>
            <person name="Kocsube S."/>
            <person name="Drula E."/>
            <person name="Lipzen A."/>
            <person name="Balint B."/>
            <person name="Henrissat B."/>
            <person name="Andreopoulos B."/>
            <person name="Martin F.M."/>
            <person name="Harder C.B."/>
            <person name="Rigling D."/>
            <person name="Ford K.L."/>
            <person name="Foster G.D."/>
            <person name="Pangilinan J."/>
            <person name="Papanicolaou A."/>
            <person name="Barry K."/>
            <person name="LaButti K."/>
            <person name="Viragh M."/>
            <person name="Koriabine M."/>
            <person name="Yan M."/>
            <person name="Riley R."/>
            <person name="Champramary S."/>
            <person name="Plett K.L."/>
            <person name="Tsai I.J."/>
            <person name="Slot J."/>
            <person name="Sipos G."/>
            <person name="Plett J."/>
            <person name="Nagy L.G."/>
            <person name="Grigoriev I.V."/>
        </authorList>
    </citation>
    <scope>NUCLEOTIDE SEQUENCE</scope>
    <source>
        <strain evidence="2">ICMP 16352</strain>
    </source>
</reference>
<evidence type="ECO:0000313" key="3">
    <source>
        <dbReference type="Proteomes" id="UP001175227"/>
    </source>
</evidence>
<dbReference type="AlphaFoldDB" id="A0AA39NSH3"/>
<sequence>MTKDSMIIQTDELEVCAGEYVDISGWPMTGDESLGSKHKGYLSTESDFDAGST</sequence>
<organism evidence="2 3">
    <name type="scientific">Armillaria novae-zelandiae</name>
    <dbReference type="NCBI Taxonomy" id="153914"/>
    <lineage>
        <taxon>Eukaryota</taxon>
        <taxon>Fungi</taxon>
        <taxon>Dikarya</taxon>
        <taxon>Basidiomycota</taxon>
        <taxon>Agaricomycotina</taxon>
        <taxon>Agaricomycetes</taxon>
        <taxon>Agaricomycetidae</taxon>
        <taxon>Agaricales</taxon>
        <taxon>Marasmiineae</taxon>
        <taxon>Physalacriaceae</taxon>
        <taxon>Armillaria</taxon>
    </lineage>
</organism>
<feature type="region of interest" description="Disordered" evidence="1">
    <location>
        <begin position="31"/>
        <end position="53"/>
    </location>
</feature>
<evidence type="ECO:0000256" key="1">
    <source>
        <dbReference type="SAM" id="MobiDB-lite"/>
    </source>
</evidence>
<dbReference type="EMBL" id="JAUEPR010000056">
    <property type="protein sequence ID" value="KAK0471001.1"/>
    <property type="molecule type" value="Genomic_DNA"/>
</dbReference>
<name>A0AA39NSH3_9AGAR</name>
<accession>A0AA39NSH3</accession>